<organism evidence="1 2">
    <name type="scientific">Zophobas morio</name>
    <dbReference type="NCBI Taxonomy" id="2755281"/>
    <lineage>
        <taxon>Eukaryota</taxon>
        <taxon>Metazoa</taxon>
        <taxon>Ecdysozoa</taxon>
        <taxon>Arthropoda</taxon>
        <taxon>Hexapoda</taxon>
        <taxon>Insecta</taxon>
        <taxon>Pterygota</taxon>
        <taxon>Neoptera</taxon>
        <taxon>Endopterygota</taxon>
        <taxon>Coleoptera</taxon>
        <taxon>Polyphaga</taxon>
        <taxon>Cucujiformia</taxon>
        <taxon>Tenebrionidae</taxon>
        <taxon>Zophobas</taxon>
    </lineage>
</organism>
<dbReference type="AlphaFoldDB" id="A0AA38HJR4"/>
<sequence>MSKDINELKKEFEKLEQEYQDRPGDKNLERKRNKLLGEVMKQMIADLTELASDDKPEVIGSMHHEHHHHHPKIVPLGFDKDEKKAMVNFETYDATDLNDMVNYIIVCGKLFAMLKKANNKASEINDMANGLMGNIISAMDVLKKEMGFDV</sequence>
<proteinExistence type="predicted"/>
<dbReference type="Proteomes" id="UP001168821">
    <property type="component" value="Unassembled WGS sequence"/>
</dbReference>
<protein>
    <submittedName>
        <fullName evidence="1">Uncharacterized protein</fullName>
    </submittedName>
</protein>
<evidence type="ECO:0000313" key="1">
    <source>
        <dbReference type="EMBL" id="KAJ3617626.1"/>
    </source>
</evidence>
<name>A0AA38HJR4_9CUCU</name>
<keyword evidence="2" id="KW-1185">Reference proteome</keyword>
<comment type="caution">
    <text evidence="1">The sequence shown here is derived from an EMBL/GenBank/DDBJ whole genome shotgun (WGS) entry which is preliminary data.</text>
</comment>
<reference evidence="1" key="1">
    <citation type="journal article" date="2023" name="G3 (Bethesda)">
        <title>Whole genome assemblies of Zophobas morio and Tenebrio molitor.</title>
        <authorList>
            <person name="Kaur S."/>
            <person name="Stinson S.A."/>
            <person name="diCenzo G.C."/>
        </authorList>
    </citation>
    <scope>NUCLEOTIDE SEQUENCE</scope>
    <source>
        <strain evidence="1">QUZm001</strain>
    </source>
</reference>
<dbReference type="EMBL" id="JALNTZ010002432">
    <property type="protein sequence ID" value="KAJ3617626.1"/>
    <property type="molecule type" value="Genomic_DNA"/>
</dbReference>
<evidence type="ECO:0000313" key="2">
    <source>
        <dbReference type="Proteomes" id="UP001168821"/>
    </source>
</evidence>
<gene>
    <name evidence="1" type="ORF">Zmor_008806</name>
</gene>
<accession>A0AA38HJR4</accession>